<gene>
    <name evidence="1" type="ORF">D3877_03010</name>
</gene>
<organism evidence="1 2">
    <name type="scientific">Azospirillum cavernae</name>
    <dbReference type="NCBI Taxonomy" id="2320860"/>
    <lineage>
        <taxon>Bacteria</taxon>
        <taxon>Pseudomonadati</taxon>
        <taxon>Pseudomonadota</taxon>
        <taxon>Alphaproteobacteria</taxon>
        <taxon>Rhodospirillales</taxon>
        <taxon>Azospirillaceae</taxon>
        <taxon>Azospirillum</taxon>
    </lineage>
</organism>
<dbReference type="NCBIfam" id="NF033536">
    <property type="entry name" value="lasso_PqqD_Bac"/>
    <property type="match status" value="1"/>
</dbReference>
<evidence type="ECO:0000313" key="2">
    <source>
        <dbReference type="Proteomes" id="UP000283458"/>
    </source>
</evidence>
<name>A0A418W0U1_9PROT</name>
<dbReference type="OrthoDB" id="8453955at2"/>
<dbReference type="AlphaFoldDB" id="A0A418W0U1"/>
<dbReference type="InterPro" id="IPR008792">
    <property type="entry name" value="PQQD"/>
</dbReference>
<evidence type="ECO:0000313" key="1">
    <source>
        <dbReference type="EMBL" id="RJF83633.1"/>
    </source>
</evidence>
<dbReference type="Pfam" id="PF05402">
    <property type="entry name" value="PqqD"/>
    <property type="match status" value="1"/>
</dbReference>
<protein>
    <submittedName>
        <fullName evidence="1">Lasso peptide biosynthesis PqqD family chaperone</fullName>
    </submittedName>
</protein>
<dbReference type="Proteomes" id="UP000283458">
    <property type="component" value="Unassembled WGS sequence"/>
</dbReference>
<dbReference type="EMBL" id="QYUL01000001">
    <property type="protein sequence ID" value="RJF83633.1"/>
    <property type="molecule type" value="Genomic_DNA"/>
</dbReference>
<proteinExistence type="predicted"/>
<comment type="caution">
    <text evidence="1">The sequence shown here is derived from an EMBL/GenBank/DDBJ whole genome shotgun (WGS) entry which is preliminary data.</text>
</comment>
<dbReference type="RefSeq" id="WP_119829272.1">
    <property type="nucleotide sequence ID" value="NZ_QYUL01000001.1"/>
</dbReference>
<accession>A0A418W0U1</accession>
<sequence>MNNPTEACGTLRRADGLLTADVDGELLMMSVEQGRYFNLNSVGSRIWELLAAPVAVDELVDALTAEYDVAPDEARQEVERFLGALRERGLLVTDNASAA</sequence>
<keyword evidence="2" id="KW-1185">Reference proteome</keyword>
<dbReference type="InterPro" id="IPR041881">
    <property type="entry name" value="PqqD_sf"/>
</dbReference>
<dbReference type="Gene3D" id="1.10.10.1150">
    <property type="entry name" value="Coenzyme PQQ synthesis protein D (PqqD)"/>
    <property type="match status" value="1"/>
</dbReference>
<reference evidence="1 2" key="1">
    <citation type="submission" date="2018-09" db="EMBL/GenBank/DDBJ databases">
        <authorList>
            <person name="Zhu H."/>
        </authorList>
    </citation>
    <scope>NUCLEOTIDE SEQUENCE [LARGE SCALE GENOMIC DNA]</scope>
    <source>
        <strain evidence="1 2">K2W22B-5</strain>
    </source>
</reference>